<name>G4U0I7_SERID</name>
<organism evidence="2 3">
    <name type="scientific">Serendipita indica (strain DSM 11827)</name>
    <name type="common">Root endophyte fungus</name>
    <name type="synonym">Piriformospora indica</name>
    <dbReference type="NCBI Taxonomy" id="1109443"/>
    <lineage>
        <taxon>Eukaryota</taxon>
        <taxon>Fungi</taxon>
        <taxon>Dikarya</taxon>
        <taxon>Basidiomycota</taxon>
        <taxon>Agaricomycotina</taxon>
        <taxon>Agaricomycetes</taxon>
        <taxon>Sebacinales</taxon>
        <taxon>Serendipitaceae</taxon>
        <taxon>Serendipita</taxon>
    </lineage>
</organism>
<comment type="caution">
    <text evidence="2">The sequence shown here is derived from an EMBL/GenBank/DDBJ whole genome shotgun (WGS) entry which is preliminary data.</text>
</comment>
<dbReference type="HOGENOM" id="CLU_1806953_0_0_1"/>
<sequence length="143" mass="16087">MVLRILVLLVASPLPTFAAALSVARHLYQPIDESPARHERIRFDYPSKCSYSRFGHQLECSQDQIQTIEERIVEVEAALRQGTELPSTIHVGATVKYSQVDQGDKYHIVWLLSTGFEGNKYFLCNDAGCKDIDFVQWGDGEAA</sequence>
<keyword evidence="1" id="KW-0732">Signal</keyword>
<evidence type="ECO:0000313" key="2">
    <source>
        <dbReference type="EMBL" id="CCA77080.1"/>
    </source>
</evidence>
<accession>G4U0I7</accession>
<feature type="chain" id="PRO_5003469242" evidence="1">
    <location>
        <begin position="21"/>
        <end position="143"/>
    </location>
</feature>
<keyword evidence="3" id="KW-1185">Reference proteome</keyword>
<gene>
    <name evidence="2" type="ORF">PIIN_11065</name>
</gene>
<dbReference type="InParanoid" id="G4U0I7"/>
<dbReference type="Proteomes" id="UP000007148">
    <property type="component" value="Unassembled WGS sequence"/>
</dbReference>
<dbReference type="EMBL" id="CAFZ01001249">
    <property type="protein sequence ID" value="CCA77080.1"/>
    <property type="molecule type" value="Genomic_DNA"/>
</dbReference>
<protein>
    <submittedName>
        <fullName evidence="2">Uncharacterized protein</fullName>
    </submittedName>
</protein>
<reference evidence="2 3" key="1">
    <citation type="journal article" date="2011" name="PLoS Pathog.">
        <title>Endophytic Life Strategies Decoded by Genome and Transcriptome Analyses of the Mutualistic Root Symbiont Piriformospora indica.</title>
        <authorList>
            <person name="Zuccaro A."/>
            <person name="Lahrmann U."/>
            <person name="Guldener U."/>
            <person name="Langen G."/>
            <person name="Pfiffi S."/>
            <person name="Biedenkopf D."/>
            <person name="Wong P."/>
            <person name="Samans B."/>
            <person name="Grimm C."/>
            <person name="Basiewicz M."/>
            <person name="Murat C."/>
            <person name="Martin F."/>
            <person name="Kogel K.H."/>
        </authorList>
    </citation>
    <scope>NUCLEOTIDE SEQUENCE [LARGE SCALE GENOMIC DNA]</scope>
    <source>
        <strain evidence="2 3">DSM 11827</strain>
    </source>
</reference>
<evidence type="ECO:0000256" key="1">
    <source>
        <dbReference type="SAM" id="SignalP"/>
    </source>
</evidence>
<feature type="signal peptide" evidence="1">
    <location>
        <begin position="1"/>
        <end position="20"/>
    </location>
</feature>
<proteinExistence type="predicted"/>
<dbReference type="AlphaFoldDB" id="G4U0I7"/>
<evidence type="ECO:0000313" key="3">
    <source>
        <dbReference type="Proteomes" id="UP000007148"/>
    </source>
</evidence>